<keyword evidence="3 7" id="KW-0812">Transmembrane</keyword>
<dbReference type="GO" id="GO:0004252">
    <property type="term" value="F:serine-type endopeptidase activity"/>
    <property type="evidence" value="ECO:0007669"/>
    <property type="project" value="InterPro"/>
</dbReference>
<evidence type="ECO:0000256" key="3">
    <source>
        <dbReference type="ARBA" id="ARBA00022692"/>
    </source>
</evidence>
<dbReference type="SUPFAM" id="SSF144091">
    <property type="entry name" value="Rhomboid-like"/>
    <property type="match status" value="1"/>
</dbReference>
<dbReference type="PANTHER" id="PTHR43731:SF14">
    <property type="entry name" value="PRESENILIN-ASSOCIATED RHOMBOID-LIKE PROTEIN, MITOCHONDRIAL"/>
    <property type="match status" value="1"/>
</dbReference>
<evidence type="ECO:0000256" key="4">
    <source>
        <dbReference type="ARBA" id="ARBA00022801"/>
    </source>
</evidence>
<evidence type="ECO:0000256" key="5">
    <source>
        <dbReference type="ARBA" id="ARBA00022989"/>
    </source>
</evidence>
<accession>A0A858REA3</accession>
<evidence type="ECO:0000256" key="1">
    <source>
        <dbReference type="ARBA" id="ARBA00004141"/>
    </source>
</evidence>
<proteinExistence type="inferred from homology"/>
<evidence type="ECO:0000259" key="8">
    <source>
        <dbReference type="Pfam" id="PF01694"/>
    </source>
</evidence>
<feature type="transmembrane region" description="Helical" evidence="7">
    <location>
        <begin position="182"/>
        <end position="204"/>
    </location>
</feature>
<evidence type="ECO:0000259" key="9">
    <source>
        <dbReference type="Pfam" id="PF20216"/>
    </source>
</evidence>
<dbReference type="InterPro" id="IPR046483">
    <property type="entry name" value="DUF6576"/>
</dbReference>
<dbReference type="GO" id="GO:0006508">
    <property type="term" value="P:proteolysis"/>
    <property type="evidence" value="ECO:0007669"/>
    <property type="project" value="UniProtKB-KW"/>
</dbReference>
<feature type="domain" description="DUF6576" evidence="9">
    <location>
        <begin position="262"/>
        <end position="293"/>
    </location>
</feature>
<evidence type="ECO:0000313" key="10">
    <source>
        <dbReference type="EMBL" id="QJE95426.1"/>
    </source>
</evidence>
<feature type="transmembrane region" description="Helical" evidence="7">
    <location>
        <begin position="80"/>
        <end position="102"/>
    </location>
</feature>
<keyword evidence="6 7" id="KW-0472">Membrane</keyword>
<protein>
    <submittedName>
        <fullName evidence="10">Rhomboid family intramembrane serine protease</fullName>
    </submittedName>
</protein>
<evidence type="ECO:0000256" key="2">
    <source>
        <dbReference type="ARBA" id="ARBA00009045"/>
    </source>
</evidence>
<keyword evidence="11" id="KW-1185">Reference proteome</keyword>
<feature type="transmembrane region" description="Helical" evidence="7">
    <location>
        <begin position="114"/>
        <end position="136"/>
    </location>
</feature>
<keyword evidence="4" id="KW-0378">Hydrolase</keyword>
<feature type="domain" description="Peptidase S54 rhomboid" evidence="8">
    <location>
        <begin position="70"/>
        <end position="223"/>
    </location>
</feature>
<name>A0A858REA3_9BACT</name>
<keyword evidence="5 7" id="KW-1133">Transmembrane helix</keyword>
<comment type="subcellular location">
    <subcellularLocation>
        <location evidence="1">Membrane</location>
        <topology evidence="1">Multi-pass membrane protein</topology>
    </subcellularLocation>
</comment>
<dbReference type="EMBL" id="CP051774">
    <property type="protein sequence ID" value="QJE95426.1"/>
    <property type="molecule type" value="Genomic_DNA"/>
</dbReference>
<sequence length="297" mass="32786">MGTADRDYFRDEEARYTAGGRPPLPPVTKFLLIANIAIFLIDLLTRKDGRTFGIINQQFCFTIESAFKEGRIWELVTFQFLHYGLLHIAFNCVALFFFGPWVERWWGTGRFIAFYLLCGVAGALFFTLLALVGILPDSTDSPLVGASAGIYGLMIGTAVISPNAMVSLLIPPVTLSMRTFAWCVIGLAVAVIVGDVVIGGSFFRNSGGEAGHLGGAILGFILMRFPFLLRKGSASKVIRPKEFRRKSAPKLRPRSEVDVSSSEVDRILDKIGREGIQSLTEREREILQKASKSKDEL</sequence>
<gene>
    <name evidence="10" type="ORF">HHL09_06400</name>
</gene>
<keyword evidence="10" id="KW-0645">Protease</keyword>
<evidence type="ECO:0000313" key="11">
    <source>
        <dbReference type="Proteomes" id="UP000501812"/>
    </source>
</evidence>
<evidence type="ECO:0000256" key="7">
    <source>
        <dbReference type="SAM" id="Phobius"/>
    </source>
</evidence>
<dbReference type="InterPro" id="IPR035952">
    <property type="entry name" value="Rhomboid-like_sf"/>
</dbReference>
<dbReference type="RefSeq" id="WP_169453740.1">
    <property type="nucleotide sequence ID" value="NZ_CP051774.1"/>
</dbReference>
<dbReference type="Gene3D" id="1.20.1540.10">
    <property type="entry name" value="Rhomboid-like"/>
    <property type="match status" value="1"/>
</dbReference>
<evidence type="ECO:0000256" key="6">
    <source>
        <dbReference type="ARBA" id="ARBA00023136"/>
    </source>
</evidence>
<dbReference type="Proteomes" id="UP000501812">
    <property type="component" value="Chromosome"/>
</dbReference>
<dbReference type="AlphaFoldDB" id="A0A858REA3"/>
<feature type="transmembrane region" description="Helical" evidence="7">
    <location>
        <begin position="210"/>
        <end position="229"/>
    </location>
</feature>
<reference evidence="10 11" key="1">
    <citation type="submission" date="2020-04" db="EMBL/GenBank/DDBJ databases">
        <title>Luteolibacter sp. G-1-1-1 isolated from soil.</title>
        <authorList>
            <person name="Dahal R.H."/>
        </authorList>
    </citation>
    <scope>NUCLEOTIDE SEQUENCE [LARGE SCALE GENOMIC DNA]</scope>
    <source>
        <strain evidence="10 11">G-1-1-1</strain>
    </source>
</reference>
<comment type="similarity">
    <text evidence="2">Belongs to the peptidase S54 family.</text>
</comment>
<dbReference type="PANTHER" id="PTHR43731">
    <property type="entry name" value="RHOMBOID PROTEASE"/>
    <property type="match status" value="1"/>
</dbReference>
<dbReference type="InterPro" id="IPR050925">
    <property type="entry name" value="Rhomboid_protease_S54"/>
</dbReference>
<dbReference type="InterPro" id="IPR022764">
    <property type="entry name" value="Peptidase_S54_rhomboid_dom"/>
</dbReference>
<feature type="transmembrane region" description="Helical" evidence="7">
    <location>
        <begin position="148"/>
        <end position="170"/>
    </location>
</feature>
<organism evidence="10 11">
    <name type="scientific">Luteolibacter luteus</name>
    <dbReference type="NCBI Taxonomy" id="2728835"/>
    <lineage>
        <taxon>Bacteria</taxon>
        <taxon>Pseudomonadati</taxon>
        <taxon>Verrucomicrobiota</taxon>
        <taxon>Verrucomicrobiia</taxon>
        <taxon>Verrucomicrobiales</taxon>
        <taxon>Verrucomicrobiaceae</taxon>
        <taxon>Luteolibacter</taxon>
    </lineage>
</organism>
<dbReference type="KEGG" id="luo:HHL09_06400"/>
<dbReference type="Pfam" id="PF20216">
    <property type="entry name" value="DUF6576"/>
    <property type="match status" value="1"/>
</dbReference>
<dbReference type="GO" id="GO:0016020">
    <property type="term" value="C:membrane"/>
    <property type="evidence" value="ECO:0007669"/>
    <property type="project" value="UniProtKB-SubCell"/>
</dbReference>
<dbReference type="Pfam" id="PF01694">
    <property type="entry name" value="Rhomboid"/>
    <property type="match status" value="1"/>
</dbReference>